<dbReference type="PANTHER" id="PTHR31084:SF19">
    <property type="entry name" value="GLYCOSYL HYDROLASE FAMILY 95 N-TERMINAL DOMAIN-CONTAINING PROTEIN"/>
    <property type="match status" value="1"/>
</dbReference>
<evidence type="ECO:0000259" key="2">
    <source>
        <dbReference type="Pfam" id="PF14498"/>
    </source>
</evidence>
<organism evidence="4 5">
    <name type="scientific">Streptomyces alboflavus</name>
    <dbReference type="NCBI Taxonomy" id="67267"/>
    <lineage>
        <taxon>Bacteria</taxon>
        <taxon>Bacillati</taxon>
        <taxon>Actinomycetota</taxon>
        <taxon>Actinomycetes</taxon>
        <taxon>Kitasatosporales</taxon>
        <taxon>Streptomycetaceae</taxon>
        <taxon>Streptomyces</taxon>
    </lineage>
</organism>
<dbReference type="InterPro" id="IPR027414">
    <property type="entry name" value="GH95_N_dom"/>
</dbReference>
<dbReference type="SUPFAM" id="SSF48208">
    <property type="entry name" value="Six-hairpin glycosidases"/>
    <property type="match status" value="1"/>
</dbReference>
<dbReference type="eggNOG" id="COG1554">
    <property type="taxonomic scope" value="Bacteria"/>
</dbReference>
<feature type="domain" description="Glycosyl hydrolase family 95 N-terminal" evidence="2">
    <location>
        <begin position="1"/>
        <end position="218"/>
    </location>
</feature>
<dbReference type="InterPro" id="IPR008928">
    <property type="entry name" value="6-hairpin_glycosidase_sf"/>
</dbReference>
<dbReference type="EMBL" id="CP021748">
    <property type="protein sequence ID" value="ARX81303.1"/>
    <property type="molecule type" value="Genomic_DNA"/>
</dbReference>
<gene>
    <name evidence="4" type="ORF">SMD44_00701</name>
</gene>
<feature type="compositionally biased region" description="Low complexity" evidence="1">
    <location>
        <begin position="658"/>
        <end position="668"/>
    </location>
</feature>
<dbReference type="AlphaFoldDB" id="A0A1Z1W4E2"/>
<keyword evidence="5" id="KW-1185">Reference proteome</keyword>
<reference evidence="4 5" key="1">
    <citation type="submission" date="2017-05" db="EMBL/GenBank/DDBJ databases">
        <title>Streptomyces alboflavus Genome sequencing and assembly.</title>
        <authorList>
            <person name="Wang Y."/>
            <person name="Du B."/>
            <person name="Ding Y."/>
            <person name="Liu H."/>
            <person name="Hou Q."/>
            <person name="Liu K."/>
            <person name="Wang C."/>
            <person name="Yao L."/>
        </authorList>
    </citation>
    <scope>NUCLEOTIDE SEQUENCE [LARGE SCALE GENOMIC DNA]</scope>
    <source>
        <strain evidence="4 5">MDJK44</strain>
    </source>
</reference>
<dbReference type="Pfam" id="PF22124">
    <property type="entry name" value="Glyco_hydro_95_cat"/>
    <property type="match status" value="1"/>
</dbReference>
<feature type="domain" description="Glycosyl hydrolase family 95 catalytic" evidence="3">
    <location>
        <begin position="245"/>
        <end position="524"/>
    </location>
</feature>
<evidence type="ECO:0000259" key="3">
    <source>
        <dbReference type="Pfam" id="PF22124"/>
    </source>
</evidence>
<protein>
    <submittedName>
        <fullName evidence="4">Alpha-L-fucosidase</fullName>
    </submittedName>
</protein>
<feature type="compositionally biased region" description="Low complexity" evidence="1">
    <location>
        <begin position="520"/>
        <end position="561"/>
    </location>
</feature>
<dbReference type="Proteomes" id="UP000195880">
    <property type="component" value="Chromosome"/>
</dbReference>
<dbReference type="GO" id="GO:0004560">
    <property type="term" value="F:alpha-L-fucosidase activity"/>
    <property type="evidence" value="ECO:0007669"/>
    <property type="project" value="TreeGrafter"/>
</dbReference>
<evidence type="ECO:0000313" key="5">
    <source>
        <dbReference type="Proteomes" id="UP000195880"/>
    </source>
</evidence>
<dbReference type="Pfam" id="PF14498">
    <property type="entry name" value="Glyco_hyd_65N_2"/>
    <property type="match status" value="1"/>
</dbReference>
<evidence type="ECO:0000313" key="4">
    <source>
        <dbReference type="EMBL" id="ARX81303.1"/>
    </source>
</evidence>
<name>A0A1Z1W4E2_9ACTN</name>
<dbReference type="PANTHER" id="PTHR31084">
    <property type="entry name" value="ALPHA-L-FUCOSIDASE 2"/>
    <property type="match status" value="1"/>
</dbReference>
<dbReference type="InterPro" id="IPR054363">
    <property type="entry name" value="GH95_cat"/>
</dbReference>
<dbReference type="Gene3D" id="2.70.98.50">
    <property type="entry name" value="putative glycoside hydrolase family protein from bacillus halodurans"/>
    <property type="match status" value="1"/>
</dbReference>
<evidence type="ECO:0000256" key="1">
    <source>
        <dbReference type="SAM" id="MobiDB-lite"/>
    </source>
</evidence>
<feature type="region of interest" description="Disordered" evidence="1">
    <location>
        <begin position="514"/>
        <end position="690"/>
    </location>
</feature>
<dbReference type="GO" id="GO:0005975">
    <property type="term" value="P:carbohydrate metabolic process"/>
    <property type="evidence" value="ECO:0007669"/>
    <property type="project" value="InterPro"/>
</dbReference>
<dbReference type="KEGG" id="salf:SMD44_00701"/>
<proteinExistence type="predicted"/>
<sequence length="690" mass="73648">MVFGSLASERLQLNEKTLWTGGPGADGGYDHGNWRAPRPDALAAVRGDLDDRGRLAPDAVAAALGQPRRGYGAHQTLGDLRIDVAGAPACPDTSYRRALDLRQAVASVAYTHQGTRHTREFFASHPDGVLVGRLGADRPGAVTCTLRTTSPRDDVTATADGDRITVRGELADNGLTFETQIRVAHRGGTLTAGADGSLTVTGADQVWFVLAAATAYADTYPRYRGDDPHRTVTRAVDTALARGHAELRARHVRDHRALFDRVALDLGQSTPPDVPTDQLLKDYGKAPAADRALEALFFQYGRYLLIASSRPGSLPANLQGGWNHSTAPPWSADYHVNINLQMNYWPAEAANLAETTAPYDRFVEALREPGRRTAREMFGAPGWVVHNETNPYGFTGVHDWATAFWFPEAAAWLTAQLYEHYRFGGSTRYLRDTAYPVMKEAAAFWLDQLRTDPRDGTLVVTPSYSPEHGDFTVGAAMSQQIVHDLLTNTLEAARVLGDDPAFRTRLEQSLDRLDPGLRVGSWGSSRSGRTTSTTPATTTGTSPTSTPCTPVGRSDPAASGRRPPRSPSRRAATAAPAGPRPGRSTSGRACATATTPTRCSPNSSSPPRCPTSGTPTRRSRSTATSAPRPGSSRCSCRASTTSSTCCPPCPRAGRPARRAACGHAAAPPSTSPGPTAAPPASSCTRRAPAN</sequence>
<dbReference type="STRING" id="67267.GCA_000716675_02704"/>
<accession>A0A1Z1W4E2</accession>
<feature type="compositionally biased region" description="Low complexity" evidence="1">
    <location>
        <begin position="569"/>
        <end position="645"/>
    </location>
</feature>